<dbReference type="InterPro" id="IPR011993">
    <property type="entry name" value="PH-like_dom_sf"/>
</dbReference>
<reference evidence="3" key="1">
    <citation type="submission" date="2023-01" db="EMBL/GenBank/DDBJ databases">
        <title>Metagenome sequencing of chrysophaentin producing Chrysophaeum taylorii.</title>
        <authorList>
            <person name="Davison J."/>
            <person name="Bewley C."/>
        </authorList>
    </citation>
    <scope>NUCLEOTIDE SEQUENCE</scope>
    <source>
        <strain evidence="3">NIES-1699</strain>
    </source>
</reference>
<dbReference type="SUPFAM" id="SSF50729">
    <property type="entry name" value="PH domain-like"/>
    <property type="match status" value="1"/>
</dbReference>
<protein>
    <recommendedName>
        <fullName evidence="2">PH domain-containing protein</fullName>
    </recommendedName>
</protein>
<feature type="compositionally biased region" description="Acidic residues" evidence="1">
    <location>
        <begin position="215"/>
        <end position="239"/>
    </location>
</feature>
<dbReference type="InterPro" id="IPR025640">
    <property type="entry name" value="GYF_2"/>
</dbReference>
<organism evidence="3 4">
    <name type="scientific">Chrysophaeum taylorii</name>
    <dbReference type="NCBI Taxonomy" id="2483200"/>
    <lineage>
        <taxon>Eukaryota</taxon>
        <taxon>Sar</taxon>
        <taxon>Stramenopiles</taxon>
        <taxon>Ochrophyta</taxon>
        <taxon>Pelagophyceae</taxon>
        <taxon>Pelagomonadales</taxon>
        <taxon>Pelagomonadaceae</taxon>
        <taxon>Chrysophaeum</taxon>
    </lineage>
</organism>
<feature type="region of interest" description="Disordered" evidence="1">
    <location>
        <begin position="307"/>
        <end position="345"/>
    </location>
</feature>
<gene>
    <name evidence="3" type="ORF">CTAYLR_008747</name>
</gene>
<evidence type="ECO:0000256" key="1">
    <source>
        <dbReference type="SAM" id="MobiDB-lite"/>
    </source>
</evidence>
<feature type="region of interest" description="Disordered" evidence="1">
    <location>
        <begin position="206"/>
        <end position="240"/>
    </location>
</feature>
<evidence type="ECO:0000259" key="2">
    <source>
        <dbReference type="PROSITE" id="PS50003"/>
    </source>
</evidence>
<feature type="compositionally biased region" description="Pro residues" evidence="1">
    <location>
        <begin position="335"/>
        <end position="345"/>
    </location>
</feature>
<evidence type="ECO:0000313" key="4">
    <source>
        <dbReference type="Proteomes" id="UP001230188"/>
    </source>
</evidence>
<dbReference type="Proteomes" id="UP001230188">
    <property type="component" value="Unassembled WGS sequence"/>
</dbReference>
<dbReference type="Pfam" id="PF14237">
    <property type="entry name" value="GYF_2"/>
    <property type="match status" value="1"/>
</dbReference>
<dbReference type="Pfam" id="PF00169">
    <property type="entry name" value="PH"/>
    <property type="match status" value="1"/>
</dbReference>
<feature type="compositionally biased region" description="Pro residues" evidence="1">
    <location>
        <begin position="309"/>
        <end position="318"/>
    </location>
</feature>
<sequence length="345" mass="39631">MPASTQTKNHYDNWEYPPPGLFSTVARDEQGYLRVKGLLLKKGGSRRGSEPGSPKSRRRGSLRSTLGLLNRRNWNERWFYADLESCTMYYFFDEALSREAGVVKFTKRTSVHIPSAVRLRGRHAPTNEFESANYLELLHTADDVGNERLEAFAVRAKTTDEYDDWIRTFNHCVRTMGADNKTVEEPERWSEVRSKPIVPRFDLDKKTNNVVSEPVPEEAPVEEPPTEEEEEEEEAEDSDLQYSQEAILAMEFYYQNRHTGDQCGPVNLAGLRDAWKADEIHKFSYVYPNVFDDWITIETLPILLRLLSPPRPPPPPPKTQDNKNAPRPKLDDGRPPPPAPTKFVL</sequence>
<feature type="domain" description="PH" evidence="2">
    <location>
        <begin position="55"/>
        <end position="174"/>
    </location>
</feature>
<dbReference type="PROSITE" id="PS50003">
    <property type="entry name" value="PH_DOMAIN"/>
    <property type="match status" value="1"/>
</dbReference>
<feature type="region of interest" description="Disordered" evidence="1">
    <location>
        <begin position="42"/>
        <end position="62"/>
    </location>
</feature>
<evidence type="ECO:0000313" key="3">
    <source>
        <dbReference type="EMBL" id="KAJ8610181.1"/>
    </source>
</evidence>
<accession>A0AAD7XSS9</accession>
<name>A0AAD7XSS9_9STRA</name>
<comment type="caution">
    <text evidence="3">The sequence shown here is derived from an EMBL/GenBank/DDBJ whole genome shotgun (WGS) entry which is preliminary data.</text>
</comment>
<dbReference type="EMBL" id="JAQMWT010000115">
    <property type="protein sequence ID" value="KAJ8610181.1"/>
    <property type="molecule type" value="Genomic_DNA"/>
</dbReference>
<dbReference type="Gene3D" id="2.30.29.30">
    <property type="entry name" value="Pleckstrin-homology domain (PH domain)/Phosphotyrosine-binding domain (PTB)"/>
    <property type="match status" value="1"/>
</dbReference>
<dbReference type="SMART" id="SM00233">
    <property type="entry name" value="PH"/>
    <property type="match status" value="1"/>
</dbReference>
<keyword evidence="4" id="KW-1185">Reference proteome</keyword>
<dbReference type="InterPro" id="IPR001849">
    <property type="entry name" value="PH_domain"/>
</dbReference>
<proteinExistence type="predicted"/>
<dbReference type="AlphaFoldDB" id="A0AAD7XSS9"/>